<name>A0ABS1K7C1_9MICC</name>
<comment type="caution">
    <text evidence="2">The sequence shown here is derived from an EMBL/GenBank/DDBJ whole genome shotgun (WGS) entry which is preliminary data.</text>
</comment>
<dbReference type="SMART" id="SM00382">
    <property type="entry name" value="AAA"/>
    <property type="match status" value="1"/>
</dbReference>
<gene>
    <name evidence="2" type="ORF">JJE72_18090</name>
</gene>
<dbReference type="RefSeq" id="WP_189695347.1">
    <property type="nucleotide sequence ID" value="NZ_BNCM01000025.1"/>
</dbReference>
<accession>A0ABS1K7C1</accession>
<organism evidence="2 3">
    <name type="scientific">Sinomonas cellulolyticus</name>
    <dbReference type="NCBI Taxonomy" id="2801916"/>
    <lineage>
        <taxon>Bacteria</taxon>
        <taxon>Bacillati</taxon>
        <taxon>Actinomycetota</taxon>
        <taxon>Actinomycetes</taxon>
        <taxon>Micrococcales</taxon>
        <taxon>Micrococcaceae</taxon>
        <taxon>Sinomonas</taxon>
    </lineage>
</organism>
<reference evidence="2 3" key="1">
    <citation type="submission" date="2021-01" db="EMBL/GenBank/DDBJ databases">
        <title>Genome public.</title>
        <authorList>
            <person name="Liu C."/>
            <person name="Sun Q."/>
        </authorList>
    </citation>
    <scope>NUCLEOTIDE SEQUENCE [LARGE SCALE GENOMIC DNA]</scope>
    <source>
        <strain evidence="2 3">JC656</strain>
    </source>
</reference>
<keyword evidence="2" id="KW-0547">Nucleotide-binding</keyword>
<dbReference type="Proteomes" id="UP000639051">
    <property type="component" value="Unassembled WGS sequence"/>
</dbReference>
<proteinExistence type="predicted"/>
<dbReference type="Pfam" id="PF13191">
    <property type="entry name" value="AAA_16"/>
    <property type="match status" value="1"/>
</dbReference>
<dbReference type="GO" id="GO:0005524">
    <property type="term" value="F:ATP binding"/>
    <property type="evidence" value="ECO:0007669"/>
    <property type="project" value="UniProtKB-KW"/>
</dbReference>
<evidence type="ECO:0000259" key="1">
    <source>
        <dbReference type="SMART" id="SM00382"/>
    </source>
</evidence>
<keyword evidence="2" id="KW-0067">ATP-binding</keyword>
<sequence length="391" mass="42235">MDPALNPFAPGSGVKPPALVGRQPEIDAFDLLVARAKANAAGDRGILLTGLRGVGKTVLLNEFSELARRNGWLVVQFEAQPGEGGPEAVRKKLARELQLGARRLRQTSAWSHLRQQGLGSISNISISLGLQGLTADLKFTPGRADSHALDIDLEEMVEDVSESMRKARAGFALVIDEMQDLDPDLLGALLTVQHAAGQRGWPFYIVGAGLPSLPGRLAESRSYAERLFHYRKVGQLDPTAAAEALTVPIERLGAVLRGEPLRTVLAAAGGYAYFLQAYGRTLWEVASETEITLGDASLAVELGTADLDHGFFVSRWQRATRAERNYLRAMSQDGEGPTATADLIGRLGRDHSSLTSQRGRLIEKGIIFAPEHGQVQFTVPGMGAFIARQKE</sequence>
<evidence type="ECO:0000313" key="3">
    <source>
        <dbReference type="Proteomes" id="UP000639051"/>
    </source>
</evidence>
<evidence type="ECO:0000313" key="2">
    <source>
        <dbReference type="EMBL" id="MBL0707410.1"/>
    </source>
</evidence>
<keyword evidence="3" id="KW-1185">Reference proteome</keyword>
<protein>
    <submittedName>
        <fullName evidence="2">ATP-binding protein</fullName>
    </submittedName>
</protein>
<dbReference type="SUPFAM" id="SSF52540">
    <property type="entry name" value="P-loop containing nucleoside triphosphate hydrolases"/>
    <property type="match status" value="1"/>
</dbReference>
<dbReference type="InterPro" id="IPR041664">
    <property type="entry name" value="AAA_16"/>
</dbReference>
<dbReference type="InterPro" id="IPR027417">
    <property type="entry name" value="P-loop_NTPase"/>
</dbReference>
<dbReference type="Gene3D" id="3.40.50.300">
    <property type="entry name" value="P-loop containing nucleotide triphosphate hydrolases"/>
    <property type="match status" value="1"/>
</dbReference>
<dbReference type="EMBL" id="JAERRC010000047">
    <property type="protein sequence ID" value="MBL0707410.1"/>
    <property type="molecule type" value="Genomic_DNA"/>
</dbReference>
<dbReference type="InterPro" id="IPR003593">
    <property type="entry name" value="AAA+_ATPase"/>
</dbReference>
<feature type="domain" description="AAA+ ATPase" evidence="1">
    <location>
        <begin position="42"/>
        <end position="234"/>
    </location>
</feature>